<dbReference type="OrthoDB" id="3164835at2759"/>
<reference evidence="2 3" key="1">
    <citation type="journal article" date="2015" name="Fungal Genet. Biol.">
        <title>Evolution of novel wood decay mechanisms in Agaricales revealed by the genome sequences of Fistulina hepatica and Cylindrobasidium torrendii.</title>
        <authorList>
            <person name="Floudas D."/>
            <person name="Held B.W."/>
            <person name="Riley R."/>
            <person name="Nagy L.G."/>
            <person name="Koehler G."/>
            <person name="Ransdell A.S."/>
            <person name="Younus H."/>
            <person name="Chow J."/>
            <person name="Chiniquy J."/>
            <person name="Lipzen A."/>
            <person name="Tritt A."/>
            <person name="Sun H."/>
            <person name="Haridas S."/>
            <person name="LaButti K."/>
            <person name="Ohm R.A."/>
            <person name="Kues U."/>
            <person name="Blanchette R.A."/>
            <person name="Grigoriev I.V."/>
            <person name="Minto R.E."/>
            <person name="Hibbett D.S."/>
        </authorList>
    </citation>
    <scope>NUCLEOTIDE SEQUENCE [LARGE SCALE GENOMIC DNA]</scope>
    <source>
        <strain evidence="2 3">FP15055 ss-10</strain>
    </source>
</reference>
<evidence type="ECO:0000259" key="1">
    <source>
        <dbReference type="PROSITE" id="PS50097"/>
    </source>
</evidence>
<proteinExistence type="predicted"/>
<organism evidence="2 3">
    <name type="scientific">Cylindrobasidium torrendii FP15055 ss-10</name>
    <dbReference type="NCBI Taxonomy" id="1314674"/>
    <lineage>
        <taxon>Eukaryota</taxon>
        <taxon>Fungi</taxon>
        <taxon>Dikarya</taxon>
        <taxon>Basidiomycota</taxon>
        <taxon>Agaricomycotina</taxon>
        <taxon>Agaricomycetes</taxon>
        <taxon>Agaricomycetidae</taxon>
        <taxon>Agaricales</taxon>
        <taxon>Marasmiineae</taxon>
        <taxon>Physalacriaceae</taxon>
        <taxon>Cylindrobasidium</taxon>
    </lineage>
</organism>
<dbReference type="Proteomes" id="UP000054007">
    <property type="component" value="Unassembled WGS sequence"/>
</dbReference>
<dbReference type="EMBL" id="KN880528">
    <property type="protein sequence ID" value="KIY67353.1"/>
    <property type="molecule type" value="Genomic_DNA"/>
</dbReference>
<sequence>MATEAIAVPGLAPFDSAARADLVLRTTDNKLLFTYKTYLTAVSPFFSNLLLDGKTDESYHGLPLCPVLEDTGTMHFILRVCSPYHITIDDLLVAATDSAVFVALDKYMMDIPKERIAGIIRDGARYVVADNALSIYALACAFGLREIAQEAARYAIAIPVTDWIMPDKVARILSSMDYHRLLRYHNKCGDVVHKAAAIGLKTNDSSLNCFRCHSKSAMVQYLCIGPHGFAIHLYNRTHTFRHEQLPEYAEVARIANSYRHRPGQKISLADVDFLCSLTMRQCGGSLVDVRPAIQAAFDKVQEDVAAAIAEVPLYID</sequence>
<gene>
    <name evidence="2" type="ORF">CYLTODRAFT_397279</name>
</gene>
<feature type="domain" description="BTB" evidence="1">
    <location>
        <begin position="20"/>
        <end position="90"/>
    </location>
</feature>
<keyword evidence="3" id="KW-1185">Reference proteome</keyword>
<dbReference type="InterPro" id="IPR000210">
    <property type="entry name" value="BTB/POZ_dom"/>
</dbReference>
<dbReference type="PROSITE" id="PS50097">
    <property type="entry name" value="BTB"/>
    <property type="match status" value="1"/>
</dbReference>
<dbReference type="InterPro" id="IPR011333">
    <property type="entry name" value="SKP1/BTB/POZ_sf"/>
</dbReference>
<dbReference type="Gene3D" id="3.30.710.10">
    <property type="entry name" value="Potassium Channel Kv1.1, Chain A"/>
    <property type="match status" value="1"/>
</dbReference>
<protein>
    <recommendedName>
        <fullName evidence="1">BTB domain-containing protein</fullName>
    </recommendedName>
</protein>
<name>A0A0D7B9Y3_9AGAR</name>
<evidence type="ECO:0000313" key="2">
    <source>
        <dbReference type="EMBL" id="KIY67353.1"/>
    </source>
</evidence>
<dbReference type="AlphaFoldDB" id="A0A0D7B9Y3"/>
<evidence type="ECO:0000313" key="3">
    <source>
        <dbReference type="Proteomes" id="UP000054007"/>
    </source>
</evidence>
<accession>A0A0D7B9Y3</accession>